<dbReference type="Proteomes" id="UP001589943">
    <property type="component" value="Unassembled WGS sequence"/>
</dbReference>
<protein>
    <submittedName>
        <fullName evidence="2">Alpha/beta fold hydrolase</fullName>
    </submittedName>
</protein>
<dbReference type="RefSeq" id="WP_379481682.1">
    <property type="nucleotide sequence ID" value="NZ_JBHLTL010000006.1"/>
</dbReference>
<dbReference type="InterPro" id="IPR050471">
    <property type="entry name" value="AB_hydrolase"/>
</dbReference>
<dbReference type="Gene3D" id="3.40.50.1820">
    <property type="entry name" value="alpha/beta hydrolase"/>
    <property type="match status" value="1"/>
</dbReference>
<dbReference type="SUPFAM" id="SSF53474">
    <property type="entry name" value="alpha/beta-Hydrolases"/>
    <property type="match status" value="1"/>
</dbReference>
<dbReference type="Pfam" id="PF12146">
    <property type="entry name" value="Hydrolase_4"/>
    <property type="match status" value="1"/>
</dbReference>
<comment type="caution">
    <text evidence="2">The sequence shown here is derived from an EMBL/GenBank/DDBJ whole genome shotgun (WGS) entry which is preliminary data.</text>
</comment>
<evidence type="ECO:0000259" key="1">
    <source>
        <dbReference type="Pfam" id="PF12146"/>
    </source>
</evidence>
<gene>
    <name evidence="2" type="ORF">ACFFF7_12495</name>
</gene>
<name>A0ABV6PK72_9SPHN</name>
<keyword evidence="2" id="KW-0378">Hydrolase</keyword>
<proteinExistence type="predicted"/>
<dbReference type="PANTHER" id="PTHR43433">
    <property type="entry name" value="HYDROLASE, ALPHA/BETA FOLD FAMILY PROTEIN"/>
    <property type="match status" value="1"/>
</dbReference>
<organism evidence="2 3">
    <name type="scientific">Novosphingobium aquiterrae</name>
    <dbReference type="NCBI Taxonomy" id="624388"/>
    <lineage>
        <taxon>Bacteria</taxon>
        <taxon>Pseudomonadati</taxon>
        <taxon>Pseudomonadota</taxon>
        <taxon>Alphaproteobacteria</taxon>
        <taxon>Sphingomonadales</taxon>
        <taxon>Sphingomonadaceae</taxon>
        <taxon>Novosphingobium</taxon>
    </lineage>
</organism>
<dbReference type="PANTHER" id="PTHR43433:SF5">
    <property type="entry name" value="AB HYDROLASE-1 DOMAIN-CONTAINING PROTEIN"/>
    <property type="match status" value="1"/>
</dbReference>
<dbReference type="InterPro" id="IPR022742">
    <property type="entry name" value="Hydrolase_4"/>
</dbReference>
<evidence type="ECO:0000313" key="3">
    <source>
        <dbReference type="Proteomes" id="UP001589943"/>
    </source>
</evidence>
<dbReference type="GO" id="GO:0016787">
    <property type="term" value="F:hydrolase activity"/>
    <property type="evidence" value="ECO:0007669"/>
    <property type="project" value="UniProtKB-KW"/>
</dbReference>
<feature type="domain" description="Serine aminopeptidase S33" evidence="1">
    <location>
        <begin position="54"/>
        <end position="230"/>
    </location>
</feature>
<keyword evidence="3" id="KW-1185">Reference proteome</keyword>
<accession>A0ABV6PK72</accession>
<sequence>MTGRIAYFHGMPGGPGEWSQFAPPALREGAVVPDRNEGQTVEQLAGLLHGDGWTLIGFSLGAPIALQVAARLGDRAAHIHLVSPAGPLQLGDFLPHMAGGALFRLAAQRPALFRALVHAESLVARIAPAWLMRRLMAGAAGADAALVRDKAFIVAMAGVLRNGLGRNAHGFIAEVLRYVSDWRESLAAIGSPTTIWQGDADTWTPPAMATALKASLPGESRLVTVPGASHYSALAHALKAIAGP</sequence>
<evidence type="ECO:0000313" key="2">
    <source>
        <dbReference type="EMBL" id="MFC0590236.1"/>
    </source>
</evidence>
<dbReference type="EMBL" id="JBHLTL010000006">
    <property type="protein sequence ID" value="MFC0590236.1"/>
    <property type="molecule type" value="Genomic_DNA"/>
</dbReference>
<reference evidence="2 3" key="1">
    <citation type="submission" date="2024-09" db="EMBL/GenBank/DDBJ databases">
        <authorList>
            <person name="Sun Q."/>
            <person name="Mori K."/>
        </authorList>
    </citation>
    <scope>NUCLEOTIDE SEQUENCE [LARGE SCALE GENOMIC DNA]</scope>
    <source>
        <strain evidence="2 3">NCAIM B.02537</strain>
    </source>
</reference>
<dbReference type="InterPro" id="IPR029058">
    <property type="entry name" value="AB_hydrolase_fold"/>
</dbReference>